<dbReference type="PANTHER" id="PTHR30026:SF20">
    <property type="entry name" value="OUTER MEMBRANE PROTEIN TOLC"/>
    <property type="match status" value="1"/>
</dbReference>
<protein>
    <submittedName>
        <fullName evidence="10">TolC family protein</fullName>
    </submittedName>
</protein>
<dbReference type="Gene3D" id="1.20.1600.10">
    <property type="entry name" value="Outer membrane efflux proteins (OEP)"/>
    <property type="match status" value="1"/>
</dbReference>
<dbReference type="OrthoDB" id="9811587at2"/>
<accession>A0A5C6ZER2</accession>
<comment type="subcellular location">
    <subcellularLocation>
        <location evidence="1">Cell outer membrane</location>
    </subcellularLocation>
</comment>
<keyword evidence="3" id="KW-0813">Transport</keyword>
<evidence type="ECO:0000256" key="2">
    <source>
        <dbReference type="ARBA" id="ARBA00007613"/>
    </source>
</evidence>
<dbReference type="RefSeq" id="WP_147087102.1">
    <property type="nucleotide sequence ID" value="NZ_VORM01000009.1"/>
</dbReference>
<gene>
    <name evidence="10" type="ORF">ESY86_13415</name>
</gene>
<dbReference type="InterPro" id="IPR051906">
    <property type="entry name" value="TolC-like"/>
</dbReference>
<dbReference type="SUPFAM" id="SSF56954">
    <property type="entry name" value="Outer membrane efflux proteins (OEP)"/>
    <property type="match status" value="1"/>
</dbReference>
<keyword evidence="6" id="KW-0472">Membrane</keyword>
<dbReference type="AlphaFoldDB" id="A0A5C6ZER2"/>
<dbReference type="GO" id="GO:0015288">
    <property type="term" value="F:porin activity"/>
    <property type="evidence" value="ECO:0007669"/>
    <property type="project" value="TreeGrafter"/>
</dbReference>
<evidence type="ECO:0000256" key="7">
    <source>
        <dbReference type="ARBA" id="ARBA00023237"/>
    </source>
</evidence>
<dbReference type="Proteomes" id="UP000321578">
    <property type="component" value="Unassembled WGS sequence"/>
</dbReference>
<feature type="chain" id="PRO_5022849417" evidence="9">
    <location>
        <begin position="20"/>
        <end position="471"/>
    </location>
</feature>
<organism evidence="10 11">
    <name type="scientific">Subsaximicrobium wynnwilliamsii</name>
    <dbReference type="NCBI Taxonomy" id="291179"/>
    <lineage>
        <taxon>Bacteria</taxon>
        <taxon>Pseudomonadati</taxon>
        <taxon>Bacteroidota</taxon>
        <taxon>Flavobacteriia</taxon>
        <taxon>Flavobacteriales</taxon>
        <taxon>Flavobacteriaceae</taxon>
        <taxon>Subsaximicrobium</taxon>
    </lineage>
</organism>
<dbReference type="GO" id="GO:1990281">
    <property type="term" value="C:efflux pump complex"/>
    <property type="evidence" value="ECO:0007669"/>
    <property type="project" value="TreeGrafter"/>
</dbReference>
<name>A0A5C6ZER2_9FLAO</name>
<keyword evidence="8" id="KW-0175">Coiled coil</keyword>
<keyword evidence="11" id="KW-1185">Reference proteome</keyword>
<dbReference type="GO" id="GO:0015562">
    <property type="term" value="F:efflux transmembrane transporter activity"/>
    <property type="evidence" value="ECO:0007669"/>
    <property type="project" value="InterPro"/>
</dbReference>
<proteinExistence type="inferred from homology"/>
<evidence type="ECO:0000256" key="4">
    <source>
        <dbReference type="ARBA" id="ARBA00022452"/>
    </source>
</evidence>
<comment type="similarity">
    <text evidence="2">Belongs to the outer membrane factor (OMF) (TC 1.B.17) family.</text>
</comment>
<evidence type="ECO:0000313" key="11">
    <source>
        <dbReference type="Proteomes" id="UP000321578"/>
    </source>
</evidence>
<keyword evidence="9" id="KW-0732">Signal</keyword>
<evidence type="ECO:0000256" key="5">
    <source>
        <dbReference type="ARBA" id="ARBA00022692"/>
    </source>
</evidence>
<dbReference type="GO" id="GO:0009279">
    <property type="term" value="C:cell outer membrane"/>
    <property type="evidence" value="ECO:0007669"/>
    <property type="project" value="UniProtKB-SubCell"/>
</dbReference>
<dbReference type="PANTHER" id="PTHR30026">
    <property type="entry name" value="OUTER MEMBRANE PROTEIN TOLC"/>
    <property type="match status" value="1"/>
</dbReference>
<dbReference type="InterPro" id="IPR003423">
    <property type="entry name" value="OMP_efflux"/>
</dbReference>
<evidence type="ECO:0000256" key="3">
    <source>
        <dbReference type="ARBA" id="ARBA00022448"/>
    </source>
</evidence>
<evidence type="ECO:0000256" key="9">
    <source>
        <dbReference type="SAM" id="SignalP"/>
    </source>
</evidence>
<reference evidence="10 11" key="1">
    <citation type="submission" date="2019-08" db="EMBL/GenBank/DDBJ databases">
        <title>Genomes of Subsaximicrobium wynnwilliamsii strains.</title>
        <authorList>
            <person name="Bowman J.P."/>
        </authorList>
    </citation>
    <scope>NUCLEOTIDE SEQUENCE [LARGE SCALE GENOMIC DNA]</scope>
    <source>
        <strain evidence="10 11">2-80-2</strain>
    </source>
</reference>
<evidence type="ECO:0000313" key="10">
    <source>
        <dbReference type="EMBL" id="TXD88302.1"/>
    </source>
</evidence>
<evidence type="ECO:0000256" key="1">
    <source>
        <dbReference type="ARBA" id="ARBA00004442"/>
    </source>
</evidence>
<dbReference type="Pfam" id="PF02321">
    <property type="entry name" value="OEP"/>
    <property type="match status" value="2"/>
</dbReference>
<keyword evidence="4" id="KW-1134">Transmembrane beta strand</keyword>
<comment type="caution">
    <text evidence="10">The sequence shown here is derived from an EMBL/GenBank/DDBJ whole genome shotgun (WGS) entry which is preliminary data.</text>
</comment>
<sequence length="471" mass="52605">MRLKLFVVLFFSSTVLIFAQTDTRLPLSLEACISLAIEHNLELKSSELAKQSRAINFNQSKNALLPNINGNYNIGLSNGRSIDPFTNDITNQELIFSNAGLGLDATIFNGFRLINSWKQAKLNLEAAEMDVEAAKQLLVLNVTLTYLQVLNAQDLVRLAQSRLQTTQGQLDRLKSLYEEETGNPAEYRDLQGQIAMDAANIAETKNTLETELINLNTLVNAEEAITVAPLNMEMDFETYLFSAEAVYQKALEVFPSVKASDLSLAAAEKAVSVAKSQYIPEISLFANLNTNFSSAARLFNDLGTSIVETGNFVNIDNQAYSVFTEQTSFLSSEIPYRDQFDNNLNSLVGVAVSIPIFNGFRAKNNVALEKIKKAEARTALEQTKLDLKQAVNQSYNAMQTAFQRYDLLQDQVEAYEESFRINEIRFNNGVSNSVAYIISKNNLDTAQINLSNVKYEYALRVKVLAYYQNKI</sequence>
<keyword evidence="7" id="KW-0998">Cell outer membrane</keyword>
<feature type="signal peptide" evidence="9">
    <location>
        <begin position="1"/>
        <end position="19"/>
    </location>
</feature>
<keyword evidence="5" id="KW-0812">Transmembrane</keyword>
<evidence type="ECO:0000256" key="8">
    <source>
        <dbReference type="SAM" id="Coils"/>
    </source>
</evidence>
<evidence type="ECO:0000256" key="6">
    <source>
        <dbReference type="ARBA" id="ARBA00023136"/>
    </source>
</evidence>
<dbReference type="EMBL" id="VORO01000015">
    <property type="protein sequence ID" value="TXD88302.1"/>
    <property type="molecule type" value="Genomic_DNA"/>
</dbReference>
<feature type="coiled-coil region" evidence="8">
    <location>
        <begin position="373"/>
        <end position="418"/>
    </location>
</feature>